<organism evidence="13 14">
    <name type="scientific">Eleginops maclovinus</name>
    <name type="common">Patagonian blennie</name>
    <name type="synonym">Eleginus maclovinus</name>
    <dbReference type="NCBI Taxonomy" id="56733"/>
    <lineage>
        <taxon>Eukaryota</taxon>
        <taxon>Metazoa</taxon>
        <taxon>Chordata</taxon>
        <taxon>Craniata</taxon>
        <taxon>Vertebrata</taxon>
        <taxon>Euteleostomi</taxon>
        <taxon>Actinopterygii</taxon>
        <taxon>Neopterygii</taxon>
        <taxon>Teleostei</taxon>
        <taxon>Neoteleostei</taxon>
        <taxon>Acanthomorphata</taxon>
        <taxon>Eupercaria</taxon>
        <taxon>Perciformes</taxon>
        <taxon>Notothenioidei</taxon>
        <taxon>Eleginopidae</taxon>
        <taxon>Eleginops</taxon>
    </lineage>
</organism>
<dbReference type="PANTHER" id="PTHR24025:SF29">
    <property type="entry name" value="DESMOGLEIN-2-LIKE-RELATED"/>
    <property type="match status" value="1"/>
</dbReference>
<dbReference type="FunFam" id="2.60.40.60:FF:000011">
    <property type="entry name" value="Cadherin 1"/>
    <property type="match status" value="1"/>
</dbReference>
<gene>
    <name evidence="13" type="ORF">PBY51_024070</name>
</gene>
<reference evidence="13 14" key="2">
    <citation type="journal article" date="2023" name="Mol. Biol. Evol.">
        <title>Genomics of Secondarily Temperate Adaptation in the Only Non-Antarctic Icefish.</title>
        <authorList>
            <person name="Rivera-Colon A.G."/>
            <person name="Rayamajhi N."/>
            <person name="Minhas B.F."/>
            <person name="Madrigal G."/>
            <person name="Bilyk K.T."/>
            <person name="Yoon V."/>
            <person name="Hune M."/>
            <person name="Gregory S."/>
            <person name="Cheng C.H.C."/>
            <person name="Catchen J.M."/>
        </authorList>
    </citation>
    <scope>NUCLEOTIDE SEQUENCE [LARGE SCALE GENOMIC DNA]</scope>
    <source>
        <strain evidence="13">JMC-PN-2008</strain>
    </source>
</reference>
<comment type="subcellular location">
    <subcellularLocation>
        <location evidence="1">Cell membrane</location>
    </subcellularLocation>
</comment>
<evidence type="ECO:0000256" key="4">
    <source>
        <dbReference type="ARBA" id="ARBA00022737"/>
    </source>
</evidence>
<proteinExistence type="predicted"/>
<evidence type="ECO:0000256" key="6">
    <source>
        <dbReference type="ARBA" id="ARBA00022889"/>
    </source>
</evidence>
<evidence type="ECO:0000256" key="11">
    <source>
        <dbReference type="SAM" id="SignalP"/>
    </source>
</evidence>
<dbReference type="GO" id="GO:0030057">
    <property type="term" value="C:desmosome"/>
    <property type="evidence" value="ECO:0007669"/>
    <property type="project" value="TreeGrafter"/>
</dbReference>
<keyword evidence="8" id="KW-0472">Membrane</keyword>
<keyword evidence="5 10" id="KW-0106">Calcium</keyword>
<keyword evidence="11" id="KW-0732">Signal</keyword>
<evidence type="ECO:0000259" key="12">
    <source>
        <dbReference type="PROSITE" id="PS50268"/>
    </source>
</evidence>
<dbReference type="PROSITE" id="PS50268">
    <property type="entry name" value="CADHERIN_2"/>
    <property type="match status" value="2"/>
</dbReference>
<dbReference type="InterPro" id="IPR020894">
    <property type="entry name" value="Cadherin_CS"/>
</dbReference>
<feature type="domain" description="Cadherin" evidence="12">
    <location>
        <begin position="147"/>
        <end position="235"/>
    </location>
</feature>
<comment type="caution">
    <text evidence="13">The sequence shown here is derived from an EMBL/GenBank/DDBJ whole genome shotgun (WGS) entry which is preliminary data.</text>
</comment>
<dbReference type="PROSITE" id="PS00232">
    <property type="entry name" value="CADHERIN_1"/>
    <property type="match status" value="1"/>
</dbReference>
<evidence type="ECO:0000313" key="14">
    <source>
        <dbReference type="Proteomes" id="UP001346869"/>
    </source>
</evidence>
<keyword evidence="14" id="KW-1185">Reference proteome</keyword>
<evidence type="ECO:0000256" key="3">
    <source>
        <dbReference type="ARBA" id="ARBA00022692"/>
    </source>
</evidence>
<dbReference type="PANTHER" id="PTHR24025">
    <property type="entry name" value="DESMOGLEIN FAMILY MEMBER"/>
    <property type="match status" value="1"/>
</dbReference>
<dbReference type="Gene3D" id="2.60.40.60">
    <property type="entry name" value="Cadherins"/>
    <property type="match status" value="4"/>
</dbReference>
<dbReference type="GO" id="GO:0007156">
    <property type="term" value="P:homophilic cell adhesion via plasma membrane adhesion molecules"/>
    <property type="evidence" value="ECO:0007669"/>
    <property type="project" value="InterPro"/>
</dbReference>
<evidence type="ECO:0000256" key="7">
    <source>
        <dbReference type="ARBA" id="ARBA00022989"/>
    </source>
</evidence>
<keyword evidence="3" id="KW-0812">Transmembrane</keyword>
<dbReference type="InterPro" id="IPR015919">
    <property type="entry name" value="Cadherin-like_sf"/>
</dbReference>
<dbReference type="CDD" id="cd11304">
    <property type="entry name" value="Cadherin_repeat"/>
    <property type="match status" value="2"/>
</dbReference>
<dbReference type="GO" id="GO:0005886">
    <property type="term" value="C:plasma membrane"/>
    <property type="evidence" value="ECO:0007669"/>
    <property type="project" value="UniProtKB-SubCell"/>
</dbReference>
<dbReference type="SMART" id="SM00112">
    <property type="entry name" value="CA"/>
    <property type="match status" value="2"/>
</dbReference>
<dbReference type="Proteomes" id="UP001346869">
    <property type="component" value="Unassembled WGS sequence"/>
</dbReference>
<keyword evidence="2" id="KW-1003">Cell membrane</keyword>
<dbReference type="GO" id="GO:0005509">
    <property type="term" value="F:calcium ion binding"/>
    <property type="evidence" value="ECO:0007669"/>
    <property type="project" value="UniProtKB-UniRule"/>
</dbReference>
<feature type="domain" description="Cadherin" evidence="12">
    <location>
        <begin position="66"/>
        <end position="140"/>
    </location>
</feature>
<name>A0AAN7XVR9_ELEMC</name>
<keyword evidence="7" id="KW-1133">Transmembrane helix</keyword>
<dbReference type="AlphaFoldDB" id="A0AAN7XVR9"/>
<evidence type="ECO:0000256" key="8">
    <source>
        <dbReference type="ARBA" id="ARBA00023136"/>
    </source>
</evidence>
<feature type="chain" id="PRO_5042815833" description="Cadherin domain-containing protein" evidence="11">
    <location>
        <begin position="23"/>
        <end position="273"/>
    </location>
</feature>
<dbReference type="SUPFAM" id="SSF49313">
    <property type="entry name" value="Cadherin-like"/>
    <property type="match status" value="2"/>
</dbReference>
<evidence type="ECO:0000256" key="10">
    <source>
        <dbReference type="PROSITE-ProRule" id="PRU00043"/>
    </source>
</evidence>
<keyword evidence="6" id="KW-0130">Cell adhesion</keyword>
<keyword evidence="9" id="KW-0325">Glycoprotein</keyword>
<dbReference type="EMBL" id="JAUZQC010000006">
    <property type="protein sequence ID" value="KAK5869345.1"/>
    <property type="molecule type" value="Genomic_DNA"/>
</dbReference>
<accession>A0AAN7XVR9</accession>
<dbReference type="InterPro" id="IPR002126">
    <property type="entry name" value="Cadherin-like_dom"/>
</dbReference>
<evidence type="ECO:0000313" key="13">
    <source>
        <dbReference type="EMBL" id="KAK5869345.1"/>
    </source>
</evidence>
<sequence>MNRITSPVFALFLLTAVVVVIANSGDKLVRKKREWILPPKPLKENVDYTRKEYISKIRSDFETKGIHYALEGIGVNKPPFNVFVVDPNTGFIRVTKLLDREEIDTYNLSGIATFIDGREAEKRIDIRIKVVDENDNAPVFGDMEAGEVKELSPPGTSVMKITATDADEPGNINSQIAYTIRWDLCVKSSALDREKVDKYTLTVKGQDLNGGPGGHSATSTVVIHVKDVNDNLPTLEKVQYDGSIEENTEGVEVMRIKAEDLDLEASENWEACV</sequence>
<keyword evidence="4" id="KW-0677">Repeat</keyword>
<evidence type="ECO:0000256" key="9">
    <source>
        <dbReference type="ARBA" id="ARBA00023180"/>
    </source>
</evidence>
<dbReference type="InterPro" id="IPR050971">
    <property type="entry name" value="Cadherin-domain_protein"/>
</dbReference>
<evidence type="ECO:0000256" key="2">
    <source>
        <dbReference type="ARBA" id="ARBA00022475"/>
    </source>
</evidence>
<feature type="signal peptide" evidence="11">
    <location>
        <begin position="1"/>
        <end position="22"/>
    </location>
</feature>
<reference evidence="13 14" key="1">
    <citation type="journal article" date="2023" name="Genes (Basel)">
        <title>Chromosome-Level Genome Assembly and Circadian Gene Repertoire of the Patagonia Blennie Eleginops maclovinus-The Closest Ancestral Proxy of Antarctic Cryonotothenioids.</title>
        <authorList>
            <person name="Cheng C.C."/>
            <person name="Rivera-Colon A.G."/>
            <person name="Minhas B.F."/>
            <person name="Wilson L."/>
            <person name="Rayamajhi N."/>
            <person name="Vargas-Chacoff L."/>
            <person name="Catchen J.M."/>
        </authorList>
    </citation>
    <scope>NUCLEOTIDE SEQUENCE [LARGE SCALE GENOMIC DNA]</scope>
    <source>
        <strain evidence="13">JMC-PN-2008</strain>
    </source>
</reference>
<evidence type="ECO:0000256" key="5">
    <source>
        <dbReference type="ARBA" id="ARBA00022837"/>
    </source>
</evidence>
<evidence type="ECO:0000256" key="1">
    <source>
        <dbReference type="ARBA" id="ARBA00004236"/>
    </source>
</evidence>
<dbReference type="PRINTS" id="PR00205">
    <property type="entry name" value="CADHERIN"/>
</dbReference>
<protein>
    <recommendedName>
        <fullName evidence="12">Cadherin domain-containing protein</fullName>
    </recommendedName>
</protein>
<dbReference type="GO" id="GO:0009653">
    <property type="term" value="P:anatomical structure morphogenesis"/>
    <property type="evidence" value="ECO:0007669"/>
    <property type="project" value="UniProtKB-ARBA"/>
</dbReference>